<dbReference type="InterPro" id="IPR007863">
    <property type="entry name" value="Peptidase_M16_C"/>
</dbReference>
<evidence type="ECO:0000259" key="8">
    <source>
        <dbReference type="Pfam" id="PF00675"/>
    </source>
</evidence>
<evidence type="ECO:0000256" key="1">
    <source>
        <dbReference type="ARBA" id="ARBA00002123"/>
    </source>
</evidence>
<dbReference type="Gene3D" id="3.30.830.10">
    <property type="entry name" value="Metalloenzyme, LuxS/M16 peptidase-like"/>
    <property type="match status" value="2"/>
</dbReference>
<feature type="domain" description="Peptidase M16 N-terminal" evidence="8">
    <location>
        <begin position="39"/>
        <end position="182"/>
    </location>
</feature>
<keyword evidence="11" id="KW-1185">Reference proteome</keyword>
<dbReference type="PANTHER" id="PTHR11851">
    <property type="entry name" value="METALLOPROTEASE"/>
    <property type="match status" value="1"/>
</dbReference>
<evidence type="ECO:0000256" key="4">
    <source>
        <dbReference type="ARBA" id="ARBA00022946"/>
    </source>
</evidence>
<dbReference type="GO" id="GO:0006627">
    <property type="term" value="P:protein processing involved in protein targeting to mitochondrion"/>
    <property type="evidence" value="ECO:0007669"/>
    <property type="project" value="TreeGrafter"/>
</dbReference>
<evidence type="ECO:0000313" key="11">
    <source>
        <dbReference type="Proteomes" id="UP000243052"/>
    </source>
</evidence>
<evidence type="ECO:0000256" key="6">
    <source>
        <dbReference type="ARBA" id="ARBA00030006"/>
    </source>
</evidence>
<feature type="domain" description="Peptidase M16 C-terminal" evidence="9">
    <location>
        <begin position="191"/>
        <end position="384"/>
    </location>
</feature>
<organism evidence="10 11">
    <name type="scientific">Eremothecium sinecaudum</name>
    <dbReference type="NCBI Taxonomy" id="45286"/>
    <lineage>
        <taxon>Eukaryota</taxon>
        <taxon>Fungi</taxon>
        <taxon>Dikarya</taxon>
        <taxon>Ascomycota</taxon>
        <taxon>Saccharomycotina</taxon>
        <taxon>Saccharomycetes</taxon>
        <taxon>Saccharomycetales</taxon>
        <taxon>Saccharomycetaceae</taxon>
        <taxon>Eremothecium</taxon>
    </lineage>
</organism>
<dbReference type="STRING" id="45286.A0A0X8HV99"/>
<proteinExistence type="inferred from homology"/>
<evidence type="ECO:0000256" key="2">
    <source>
        <dbReference type="ARBA" id="ARBA00004305"/>
    </source>
</evidence>
<dbReference type="InterPro" id="IPR011249">
    <property type="entry name" value="Metalloenz_LuxS/M16"/>
</dbReference>
<dbReference type="InterPro" id="IPR050361">
    <property type="entry name" value="MPP/UQCRC_Complex"/>
</dbReference>
<sequence length="490" mass="54778">MLRSTNSILNRSLLRTRRYTTSPGRENFMLTTLQNGLKVATSNVPGHFSALGLYVGAGSRYETANLKGCTNIMDRLAFKSTSKMTQIEVAEELERLGGNYQCTSTRETLMYQASVFNKDVERMFSIMSDTVRYPVIDEAEVLEQKQAASYEIDNVFQNHEMLLPELLHVVGYGNETLGSPTVSSRKYILGVSRYQLLDYRNKFYNPKNIVAAFVGVPHEQAVEMASKYLGDMEEKYYMGPRKPAHYIGGRYNTTIPRTNLNLPELCHMQIAFESLPIGHPDIYALATLQTLLGGGGSFSAGGPGKGMYSRLYTEVLNKYHFVENCVAFNHSYSDSGLFGISMSAYPEAASYMPTIIAQQFNNLLSTDNRHCLQEKELNRAKNQLKSSILMNLESKLVELEDMGRQLILHNRKVPIAEVIEKIEAVTPQDCRRVAELVFSGNVVNSELGTGAPTVITSGNEEHFGDVVNVLKSFGLGNYNRTSAKPTKYDF</sequence>
<dbReference type="EMBL" id="CP014247">
    <property type="protein sequence ID" value="AMD22177.1"/>
    <property type="molecule type" value="Genomic_DNA"/>
</dbReference>
<accession>A0A0X8HV99</accession>
<dbReference type="OrthoDB" id="277191at2759"/>
<gene>
    <name evidence="10" type="ORF">AW171_hschr74200</name>
</gene>
<dbReference type="InterPro" id="IPR011765">
    <property type="entry name" value="Pept_M16_N"/>
</dbReference>
<dbReference type="PANTHER" id="PTHR11851:SF49">
    <property type="entry name" value="MITOCHONDRIAL-PROCESSING PEPTIDASE SUBUNIT ALPHA"/>
    <property type="match status" value="1"/>
</dbReference>
<dbReference type="FunFam" id="3.30.830.10:FF:000023">
    <property type="entry name" value="Mitochondrial processing peptidase alpha subunit"/>
    <property type="match status" value="1"/>
</dbReference>
<comment type="similarity">
    <text evidence="3">Belongs to the peptidase M16 family.</text>
</comment>
<comment type="function">
    <text evidence="1">Substrate recognition and binding subunit of the essential mitochondrial processing protease (MPP), which cleaves the mitochondrial sequence off newly imported precursors proteins.</text>
</comment>
<dbReference type="Pfam" id="PF05193">
    <property type="entry name" value="Peptidase_M16_C"/>
    <property type="match status" value="1"/>
</dbReference>
<dbReference type="SUPFAM" id="SSF63411">
    <property type="entry name" value="LuxS/MPP-like metallohydrolase"/>
    <property type="match status" value="2"/>
</dbReference>
<dbReference type="GO" id="GO:0005759">
    <property type="term" value="C:mitochondrial matrix"/>
    <property type="evidence" value="ECO:0007669"/>
    <property type="project" value="UniProtKB-SubCell"/>
</dbReference>
<dbReference type="RefSeq" id="XP_017989173.1">
    <property type="nucleotide sequence ID" value="XM_018133664.1"/>
</dbReference>
<keyword evidence="4" id="KW-0809">Transit peptide</keyword>
<dbReference type="AlphaFoldDB" id="A0A0X8HV99"/>
<protein>
    <recommendedName>
        <fullName evidence="6">Alpha-MPP</fullName>
    </recommendedName>
    <alternativeName>
        <fullName evidence="7">Inactive zinc metalloprotease alpha</fullName>
    </alternativeName>
</protein>
<comment type="subcellular location">
    <subcellularLocation>
        <location evidence="2">Mitochondrion matrix</location>
    </subcellularLocation>
</comment>
<evidence type="ECO:0000256" key="7">
    <source>
        <dbReference type="ARBA" id="ARBA00032315"/>
    </source>
</evidence>
<name>A0A0X8HV99_9SACH</name>
<evidence type="ECO:0000313" key="10">
    <source>
        <dbReference type="EMBL" id="AMD22177.1"/>
    </source>
</evidence>
<evidence type="ECO:0000256" key="3">
    <source>
        <dbReference type="ARBA" id="ARBA00007261"/>
    </source>
</evidence>
<dbReference type="GeneID" id="28725519"/>
<dbReference type="GO" id="GO:0046872">
    <property type="term" value="F:metal ion binding"/>
    <property type="evidence" value="ECO:0007669"/>
    <property type="project" value="InterPro"/>
</dbReference>
<dbReference type="Proteomes" id="UP000243052">
    <property type="component" value="Chromosome vii"/>
</dbReference>
<evidence type="ECO:0000259" key="9">
    <source>
        <dbReference type="Pfam" id="PF05193"/>
    </source>
</evidence>
<dbReference type="Pfam" id="PF00675">
    <property type="entry name" value="Peptidase_M16"/>
    <property type="match status" value="1"/>
</dbReference>
<keyword evidence="5" id="KW-0496">Mitochondrion</keyword>
<reference evidence="10 11" key="1">
    <citation type="submission" date="2016-01" db="EMBL/GenBank/DDBJ databases">
        <title>Genome sequence of the yeast Holleya sinecauda.</title>
        <authorList>
            <person name="Dietrich F.S."/>
        </authorList>
    </citation>
    <scope>NUCLEOTIDE SEQUENCE [LARGE SCALE GENOMIC DNA]</scope>
    <source>
        <strain evidence="10 11">ATCC 58844</strain>
    </source>
</reference>
<evidence type="ECO:0000256" key="5">
    <source>
        <dbReference type="ARBA" id="ARBA00023128"/>
    </source>
</evidence>